<proteinExistence type="predicted"/>
<dbReference type="AlphaFoldDB" id="A0A0A9GLM3"/>
<reference evidence="2" key="2">
    <citation type="journal article" date="2015" name="Data Brief">
        <title>Shoot transcriptome of the giant reed, Arundo donax.</title>
        <authorList>
            <person name="Barrero R.A."/>
            <person name="Guerrero F.D."/>
            <person name="Moolhuijzen P."/>
            <person name="Goolsby J.A."/>
            <person name="Tidwell J."/>
            <person name="Bellgard S.E."/>
            <person name="Bellgard M.I."/>
        </authorList>
    </citation>
    <scope>NUCLEOTIDE SEQUENCE</scope>
    <source>
        <tissue evidence="2">Shoot tissue taken approximately 20 cm above the soil surface</tissue>
    </source>
</reference>
<dbReference type="EMBL" id="GBRH01176343">
    <property type="protein sequence ID" value="JAE21553.1"/>
    <property type="molecule type" value="Transcribed_RNA"/>
</dbReference>
<evidence type="ECO:0000256" key="1">
    <source>
        <dbReference type="SAM" id="MobiDB-lite"/>
    </source>
</evidence>
<reference evidence="2" key="1">
    <citation type="submission" date="2014-09" db="EMBL/GenBank/DDBJ databases">
        <authorList>
            <person name="Magalhaes I.L.F."/>
            <person name="Oliveira U."/>
            <person name="Santos F.R."/>
            <person name="Vidigal T.H.D.A."/>
            <person name="Brescovit A.D."/>
            <person name="Santos A.J."/>
        </authorList>
    </citation>
    <scope>NUCLEOTIDE SEQUENCE</scope>
    <source>
        <tissue evidence="2">Shoot tissue taken approximately 20 cm above the soil surface</tissue>
    </source>
</reference>
<accession>A0A0A9GLM3</accession>
<protein>
    <submittedName>
        <fullName evidence="2">Uncharacterized protein</fullName>
    </submittedName>
</protein>
<name>A0A0A9GLM3_ARUDO</name>
<evidence type="ECO:0000313" key="2">
    <source>
        <dbReference type="EMBL" id="JAE21553.1"/>
    </source>
</evidence>
<organism evidence="2">
    <name type="scientific">Arundo donax</name>
    <name type="common">Giant reed</name>
    <name type="synonym">Donax arundinaceus</name>
    <dbReference type="NCBI Taxonomy" id="35708"/>
    <lineage>
        <taxon>Eukaryota</taxon>
        <taxon>Viridiplantae</taxon>
        <taxon>Streptophyta</taxon>
        <taxon>Embryophyta</taxon>
        <taxon>Tracheophyta</taxon>
        <taxon>Spermatophyta</taxon>
        <taxon>Magnoliopsida</taxon>
        <taxon>Liliopsida</taxon>
        <taxon>Poales</taxon>
        <taxon>Poaceae</taxon>
        <taxon>PACMAD clade</taxon>
        <taxon>Arundinoideae</taxon>
        <taxon>Arundineae</taxon>
        <taxon>Arundo</taxon>
    </lineage>
</organism>
<sequence length="200" mass="20498">MRTMSMATSSMEAAAEQTVVVKLVTGMVSEPGSGMASEQGTGMVWEPPAVVQVEVTALATAPRTGTVLKPAAAQVEPARQVEATVLASAPRGAETALEPELVSELAPQAVETPASRQAPSEVETASKLAPQVAETTASRPAASEAATGSEPATAWGTATEKRRAPPAPTRPAMSKRRRGAADPSWRSRASVVAVAQESLS</sequence>
<feature type="region of interest" description="Disordered" evidence="1">
    <location>
        <begin position="109"/>
        <end position="200"/>
    </location>
</feature>